<evidence type="ECO:0000313" key="1">
    <source>
        <dbReference type="EMBL" id="CAK5088793.1"/>
    </source>
</evidence>
<keyword evidence="2" id="KW-1185">Reference proteome</keyword>
<proteinExistence type="predicted"/>
<protein>
    <submittedName>
        <fullName evidence="1">Uncharacterized protein</fullName>
    </submittedName>
</protein>
<comment type="caution">
    <text evidence="1">The sequence shown here is derived from an EMBL/GenBank/DDBJ whole genome shotgun (WGS) entry which is preliminary data.</text>
</comment>
<evidence type="ECO:0000313" key="2">
    <source>
        <dbReference type="Proteomes" id="UP001497535"/>
    </source>
</evidence>
<accession>A0ACB1AFF1</accession>
<dbReference type="EMBL" id="CAVMJV010000074">
    <property type="protein sequence ID" value="CAK5088793.1"/>
    <property type="molecule type" value="Genomic_DNA"/>
</dbReference>
<organism evidence="1 2">
    <name type="scientific">Meloidogyne enterolobii</name>
    <name type="common">Root-knot nematode worm</name>
    <name type="synonym">Meloidogyne mayaguensis</name>
    <dbReference type="NCBI Taxonomy" id="390850"/>
    <lineage>
        <taxon>Eukaryota</taxon>
        <taxon>Metazoa</taxon>
        <taxon>Ecdysozoa</taxon>
        <taxon>Nematoda</taxon>
        <taxon>Chromadorea</taxon>
        <taxon>Rhabditida</taxon>
        <taxon>Tylenchina</taxon>
        <taxon>Tylenchomorpha</taxon>
        <taxon>Tylenchoidea</taxon>
        <taxon>Meloidogynidae</taxon>
        <taxon>Meloidogyninae</taxon>
        <taxon>Meloidogyne</taxon>
    </lineage>
</organism>
<sequence>MVMVMNILIVFLLMFVESLIDQNKYPNLLKPYNLYIRTYACPNCEEWCANDPLYTCNYDCYENEASIDYGGNNDLGNICRFR</sequence>
<reference evidence="1" key="1">
    <citation type="submission" date="2023-11" db="EMBL/GenBank/DDBJ databases">
        <authorList>
            <person name="Poullet M."/>
        </authorList>
    </citation>
    <scope>NUCLEOTIDE SEQUENCE</scope>
    <source>
        <strain evidence="1">E1834</strain>
    </source>
</reference>
<gene>
    <name evidence="1" type="ORF">MENTE1834_LOCUS36474</name>
</gene>
<dbReference type="Proteomes" id="UP001497535">
    <property type="component" value="Unassembled WGS sequence"/>
</dbReference>
<name>A0ACB1AFF1_MELEN</name>